<dbReference type="SFLD" id="SFLDF00275">
    <property type="entry name" value="adenosine_C2_methyltransferase"/>
    <property type="match status" value="1"/>
</dbReference>
<evidence type="ECO:0000256" key="9">
    <source>
        <dbReference type="ARBA" id="ARBA00022723"/>
    </source>
</evidence>
<dbReference type="InterPro" id="IPR027492">
    <property type="entry name" value="RNA_MTrfase_RlmN"/>
</dbReference>
<comment type="similarity">
    <text evidence="12">Belongs to the radical SAM superfamily. RlmN family.</text>
</comment>
<dbReference type="GeneID" id="78334066"/>
<dbReference type="InterPro" id="IPR004383">
    <property type="entry name" value="rRNA_lsu_MTrfase_RlmN/Cfr"/>
</dbReference>
<dbReference type="GO" id="GO:0002935">
    <property type="term" value="F:tRNA (adenine(37)-C2)-methyltransferase activity"/>
    <property type="evidence" value="ECO:0007669"/>
    <property type="project" value="UniProtKB-UniRule"/>
</dbReference>
<comment type="catalytic activity">
    <reaction evidence="12">
        <text>adenosine(2503) in 23S rRNA + 2 reduced [2Fe-2S]-[ferredoxin] + 2 S-adenosyl-L-methionine = 2-methyladenosine(2503) in 23S rRNA + 5'-deoxyadenosine + L-methionine + 2 oxidized [2Fe-2S]-[ferredoxin] + S-adenosyl-L-homocysteine</text>
        <dbReference type="Rhea" id="RHEA:42916"/>
        <dbReference type="Rhea" id="RHEA-COMP:10000"/>
        <dbReference type="Rhea" id="RHEA-COMP:10001"/>
        <dbReference type="Rhea" id="RHEA-COMP:10152"/>
        <dbReference type="Rhea" id="RHEA-COMP:10282"/>
        <dbReference type="ChEBI" id="CHEBI:17319"/>
        <dbReference type="ChEBI" id="CHEBI:33737"/>
        <dbReference type="ChEBI" id="CHEBI:33738"/>
        <dbReference type="ChEBI" id="CHEBI:57844"/>
        <dbReference type="ChEBI" id="CHEBI:57856"/>
        <dbReference type="ChEBI" id="CHEBI:59789"/>
        <dbReference type="ChEBI" id="CHEBI:74411"/>
        <dbReference type="ChEBI" id="CHEBI:74497"/>
        <dbReference type="EC" id="2.1.1.192"/>
    </reaction>
</comment>
<dbReference type="GO" id="GO:0046872">
    <property type="term" value="F:metal ion binding"/>
    <property type="evidence" value="ECO:0007669"/>
    <property type="project" value="UniProtKB-KW"/>
</dbReference>
<dbReference type="RefSeq" id="WP_012937710.1">
    <property type="nucleotide sequence ID" value="NZ_CALAKB010000023.1"/>
</dbReference>
<evidence type="ECO:0000256" key="2">
    <source>
        <dbReference type="ARBA" id="ARBA00022485"/>
    </source>
</evidence>
<feature type="binding site" evidence="12">
    <location>
        <position position="122"/>
    </location>
    <ligand>
        <name>[4Fe-4S] cluster</name>
        <dbReference type="ChEBI" id="CHEBI:49883"/>
        <note>4Fe-4S-S-AdoMet</note>
    </ligand>
</feature>
<evidence type="ECO:0000313" key="15">
    <source>
        <dbReference type="Proteomes" id="UP000182379"/>
    </source>
</evidence>
<dbReference type="HAMAP" id="MF_01849">
    <property type="entry name" value="RNA_methyltr_RlmN"/>
    <property type="match status" value="1"/>
</dbReference>
<dbReference type="CDD" id="cd01335">
    <property type="entry name" value="Radical_SAM"/>
    <property type="match status" value="1"/>
</dbReference>
<feature type="binding site" evidence="12">
    <location>
        <begin position="220"/>
        <end position="222"/>
    </location>
    <ligand>
        <name>S-adenosyl-L-methionine</name>
        <dbReference type="ChEBI" id="CHEBI:59789"/>
    </ligand>
</feature>
<dbReference type="EC" id="2.1.1.192" evidence="12"/>
<dbReference type="OMA" id="GTIKWAM"/>
<dbReference type="InterPro" id="IPR040072">
    <property type="entry name" value="Methyltransferase_A"/>
</dbReference>
<dbReference type="PANTHER" id="PTHR30544:SF5">
    <property type="entry name" value="RADICAL SAM CORE DOMAIN-CONTAINING PROTEIN"/>
    <property type="match status" value="1"/>
</dbReference>
<dbReference type="GO" id="GO:0070475">
    <property type="term" value="P:rRNA base methylation"/>
    <property type="evidence" value="ECO:0007669"/>
    <property type="project" value="UniProtKB-UniRule"/>
</dbReference>
<keyword evidence="7 12" id="KW-0949">S-adenosyl-L-methionine</keyword>
<accession>A0A1H3A5W2</accession>
<organism evidence="14 15">
    <name type="scientific">Acidaminococcus fermentans</name>
    <dbReference type="NCBI Taxonomy" id="905"/>
    <lineage>
        <taxon>Bacteria</taxon>
        <taxon>Bacillati</taxon>
        <taxon>Bacillota</taxon>
        <taxon>Negativicutes</taxon>
        <taxon>Acidaminococcales</taxon>
        <taxon>Acidaminococcaceae</taxon>
        <taxon>Acidaminococcus</taxon>
    </lineage>
</organism>
<dbReference type="SFLD" id="SFLDS00029">
    <property type="entry name" value="Radical_SAM"/>
    <property type="match status" value="1"/>
</dbReference>
<feature type="active site" description="Proton acceptor" evidence="12">
    <location>
        <position position="95"/>
    </location>
</feature>
<comment type="miscellaneous">
    <text evidence="12">Reaction proceeds by a ping-pong mechanism involving intermediate methylation of a conserved cysteine residue.</text>
</comment>
<dbReference type="GO" id="GO:0000049">
    <property type="term" value="F:tRNA binding"/>
    <property type="evidence" value="ECO:0007669"/>
    <property type="project" value="UniProtKB-UniRule"/>
</dbReference>
<evidence type="ECO:0000256" key="1">
    <source>
        <dbReference type="ARBA" id="ARBA00004496"/>
    </source>
</evidence>
<dbReference type="GO" id="GO:0019843">
    <property type="term" value="F:rRNA binding"/>
    <property type="evidence" value="ECO:0007669"/>
    <property type="project" value="UniProtKB-UniRule"/>
</dbReference>
<comment type="caution">
    <text evidence="14">The sequence shown here is derived from an EMBL/GenBank/DDBJ whole genome shotgun (WGS) entry which is preliminary data.</text>
</comment>
<evidence type="ECO:0000313" key="14">
    <source>
        <dbReference type="EMBL" id="SDX24851.1"/>
    </source>
</evidence>
<keyword evidence="10 12" id="KW-0408">Iron</keyword>
<feature type="binding site" evidence="12">
    <location>
        <position position="197"/>
    </location>
    <ligand>
        <name>S-adenosyl-L-methionine</name>
        <dbReference type="ChEBI" id="CHEBI:59789"/>
    </ligand>
</feature>
<keyword evidence="9 12" id="KW-0479">Metal-binding</keyword>
<feature type="binding site" evidence="12">
    <location>
        <position position="296"/>
    </location>
    <ligand>
        <name>S-adenosyl-L-methionine</name>
        <dbReference type="ChEBI" id="CHEBI:59789"/>
    </ligand>
</feature>
<dbReference type="InterPro" id="IPR013785">
    <property type="entry name" value="Aldolase_TIM"/>
</dbReference>
<gene>
    <name evidence="12" type="primary">rlmN</name>
    <name evidence="14" type="ORF">SAMN05216495_11842</name>
</gene>
<name>A0A1H3A5W2_ACIFE</name>
<feature type="active site" description="S-methylcysteine intermediate" evidence="12">
    <location>
        <position position="339"/>
    </location>
</feature>
<comment type="caution">
    <text evidence="12">Lacks conserved residue(s) required for the propagation of feature annotation.</text>
</comment>
<evidence type="ECO:0000256" key="4">
    <source>
        <dbReference type="ARBA" id="ARBA00022552"/>
    </source>
</evidence>
<dbReference type="Proteomes" id="UP000182379">
    <property type="component" value="Unassembled WGS sequence"/>
</dbReference>
<comment type="subcellular location">
    <subcellularLocation>
        <location evidence="1 12">Cytoplasm</location>
    </subcellularLocation>
</comment>
<comment type="catalytic activity">
    <reaction evidence="12">
        <text>adenosine(37) in tRNA + 2 reduced [2Fe-2S]-[ferredoxin] + 2 S-adenosyl-L-methionine = 2-methyladenosine(37) in tRNA + 5'-deoxyadenosine + L-methionine + 2 oxidized [2Fe-2S]-[ferredoxin] + S-adenosyl-L-homocysteine</text>
        <dbReference type="Rhea" id="RHEA:43332"/>
        <dbReference type="Rhea" id="RHEA-COMP:10000"/>
        <dbReference type="Rhea" id="RHEA-COMP:10001"/>
        <dbReference type="Rhea" id="RHEA-COMP:10162"/>
        <dbReference type="Rhea" id="RHEA-COMP:10485"/>
        <dbReference type="ChEBI" id="CHEBI:17319"/>
        <dbReference type="ChEBI" id="CHEBI:33737"/>
        <dbReference type="ChEBI" id="CHEBI:33738"/>
        <dbReference type="ChEBI" id="CHEBI:57844"/>
        <dbReference type="ChEBI" id="CHEBI:57856"/>
        <dbReference type="ChEBI" id="CHEBI:59789"/>
        <dbReference type="ChEBI" id="CHEBI:74411"/>
        <dbReference type="ChEBI" id="CHEBI:74497"/>
        <dbReference type="EC" id="2.1.1.192"/>
    </reaction>
</comment>
<dbReference type="Pfam" id="PF21016">
    <property type="entry name" value="RlmN_N"/>
    <property type="match status" value="1"/>
</dbReference>
<dbReference type="PANTHER" id="PTHR30544">
    <property type="entry name" value="23S RRNA METHYLTRANSFERASE"/>
    <property type="match status" value="1"/>
</dbReference>
<dbReference type="GO" id="GO:0070040">
    <property type="term" value="F:rRNA (adenine(2503)-C2-)-methyltransferase activity"/>
    <property type="evidence" value="ECO:0007669"/>
    <property type="project" value="UniProtKB-UniRule"/>
</dbReference>
<evidence type="ECO:0000256" key="12">
    <source>
        <dbReference type="HAMAP-Rule" id="MF_01849"/>
    </source>
</evidence>
<dbReference type="SFLD" id="SFLDG01062">
    <property type="entry name" value="methyltransferase_(Class_A)"/>
    <property type="match status" value="1"/>
</dbReference>
<reference evidence="14 15" key="1">
    <citation type="submission" date="2016-10" db="EMBL/GenBank/DDBJ databases">
        <authorList>
            <person name="Varghese N."/>
            <person name="Submissions S."/>
        </authorList>
    </citation>
    <scope>NUCLEOTIDE SEQUENCE [LARGE SCALE GENOMIC DNA]</scope>
    <source>
        <strain evidence="14 15">WCC6</strain>
    </source>
</reference>
<keyword evidence="11 12" id="KW-0411">Iron-sulfur</keyword>
<feature type="binding site" evidence="12">
    <location>
        <begin position="165"/>
        <end position="166"/>
    </location>
    <ligand>
        <name>S-adenosyl-L-methionine</name>
        <dbReference type="ChEBI" id="CHEBI:59789"/>
    </ligand>
</feature>
<evidence type="ECO:0000256" key="5">
    <source>
        <dbReference type="ARBA" id="ARBA00022603"/>
    </source>
</evidence>
<dbReference type="AlphaFoldDB" id="A0A1H3A5W2"/>
<comment type="function">
    <text evidence="12">Specifically methylates position 2 of adenine 2503 in 23S rRNA and position 2 of adenine 37 in tRNAs.</text>
</comment>
<dbReference type="Gene3D" id="1.10.150.530">
    <property type="match status" value="1"/>
</dbReference>
<keyword evidence="2 12" id="KW-0004">4Fe-4S</keyword>
<dbReference type="Gene3D" id="3.20.20.70">
    <property type="entry name" value="Aldolase class I"/>
    <property type="match status" value="1"/>
</dbReference>
<dbReference type="PIRSF" id="PIRSF006004">
    <property type="entry name" value="CHP00048"/>
    <property type="match status" value="1"/>
</dbReference>
<dbReference type="NCBIfam" id="TIGR00048">
    <property type="entry name" value="rRNA_mod_RlmN"/>
    <property type="match status" value="1"/>
</dbReference>
<dbReference type="GO" id="GO:0005737">
    <property type="term" value="C:cytoplasm"/>
    <property type="evidence" value="ECO:0007669"/>
    <property type="project" value="UniProtKB-SubCell"/>
</dbReference>
<proteinExistence type="inferred from homology"/>
<dbReference type="Pfam" id="PF04055">
    <property type="entry name" value="Radical_SAM"/>
    <property type="match status" value="1"/>
</dbReference>
<evidence type="ECO:0000256" key="8">
    <source>
        <dbReference type="ARBA" id="ARBA00022694"/>
    </source>
</evidence>
<evidence type="ECO:0000256" key="3">
    <source>
        <dbReference type="ARBA" id="ARBA00022490"/>
    </source>
</evidence>
<feature type="binding site" evidence="12">
    <location>
        <position position="115"/>
    </location>
    <ligand>
        <name>[4Fe-4S] cluster</name>
        <dbReference type="ChEBI" id="CHEBI:49883"/>
        <note>4Fe-4S-S-AdoMet</note>
    </ligand>
</feature>
<keyword evidence="8 12" id="KW-0819">tRNA processing</keyword>
<evidence type="ECO:0000256" key="11">
    <source>
        <dbReference type="ARBA" id="ARBA00023014"/>
    </source>
</evidence>
<dbReference type="InterPro" id="IPR048641">
    <property type="entry name" value="RlmN_N"/>
</dbReference>
<feature type="binding site" evidence="12">
    <location>
        <position position="119"/>
    </location>
    <ligand>
        <name>[4Fe-4S] cluster</name>
        <dbReference type="ChEBI" id="CHEBI:49883"/>
        <note>4Fe-4S-S-AdoMet</note>
    </ligand>
</feature>
<keyword evidence="4 12" id="KW-0698">rRNA processing</keyword>
<keyword evidence="6 12" id="KW-0808">Transferase</keyword>
<keyword evidence="3 12" id="KW-0963">Cytoplasm</keyword>
<feature type="domain" description="Radical SAM core" evidence="13">
    <location>
        <begin position="101"/>
        <end position="334"/>
    </location>
</feature>
<dbReference type="SUPFAM" id="SSF102114">
    <property type="entry name" value="Radical SAM enzymes"/>
    <property type="match status" value="1"/>
</dbReference>
<evidence type="ECO:0000259" key="13">
    <source>
        <dbReference type="PROSITE" id="PS51918"/>
    </source>
</evidence>
<dbReference type="PROSITE" id="PS51918">
    <property type="entry name" value="RADICAL_SAM"/>
    <property type="match status" value="1"/>
</dbReference>
<keyword evidence="12" id="KW-1015">Disulfide bond</keyword>
<dbReference type="InterPro" id="IPR007197">
    <property type="entry name" value="rSAM"/>
</dbReference>
<dbReference type="InterPro" id="IPR058240">
    <property type="entry name" value="rSAM_sf"/>
</dbReference>
<dbReference type="FunFam" id="3.20.20.70:FF:000014">
    <property type="entry name" value="Probable dual-specificity RNA methyltransferase RlmN"/>
    <property type="match status" value="1"/>
</dbReference>
<dbReference type="GO" id="GO:0030488">
    <property type="term" value="P:tRNA methylation"/>
    <property type="evidence" value="ECO:0007669"/>
    <property type="project" value="UniProtKB-UniRule"/>
</dbReference>
<comment type="cofactor">
    <cofactor evidence="12">
        <name>[4Fe-4S] cluster</name>
        <dbReference type="ChEBI" id="CHEBI:49883"/>
    </cofactor>
    <text evidence="12">Binds 1 [4Fe-4S] cluster. The cluster is coordinated with 3 cysteines and an exchangeable S-adenosyl-L-methionine.</text>
</comment>
<evidence type="ECO:0000256" key="10">
    <source>
        <dbReference type="ARBA" id="ARBA00023004"/>
    </source>
</evidence>
<evidence type="ECO:0000256" key="7">
    <source>
        <dbReference type="ARBA" id="ARBA00022691"/>
    </source>
</evidence>
<keyword evidence="5 12" id="KW-0489">Methyltransferase</keyword>
<sequence>MCKKEIMGLTLEELQTELAGLGMKKFRAEQVFRWLYEKAATDFSQMSNLSKDARQQLADRYTIATAQVKVLKEYRSRDGLTHKVLLELTDGATVETVLMHHDYGYSVCLSSQVGCAMNCAFCASGLHGFVRNLTAAEILAQLYFFQSGLQPGGERVSRIVVMGSGEPMLNLDNVLKALDILHSDRGQCIGYRNMTVSTCGVVPGIQELTAQGRNINLAISLHGASQELRNRLMPINRKYPFPEVIQAADAYEKSNGRQVMYEYILLAGINDRPEDARNLADALEHKECVINLIPANPVPEKGFERPSDRAVDRFFQMLKKRRLNVTVRKEMGKDINAACGQLRASALKEAQNQ</sequence>
<dbReference type="EMBL" id="FNOP01000018">
    <property type="protein sequence ID" value="SDX24851.1"/>
    <property type="molecule type" value="Genomic_DNA"/>
</dbReference>
<dbReference type="GO" id="GO:0051539">
    <property type="term" value="F:4 iron, 4 sulfur cluster binding"/>
    <property type="evidence" value="ECO:0007669"/>
    <property type="project" value="UniProtKB-UniRule"/>
</dbReference>
<protein>
    <recommendedName>
        <fullName evidence="12">Probable dual-specificity RNA methyltransferase RlmN</fullName>
        <ecNumber evidence="12">2.1.1.192</ecNumber>
    </recommendedName>
    <alternativeName>
        <fullName evidence="12">23S rRNA (adenine(2503)-C(2))-methyltransferase</fullName>
    </alternativeName>
    <alternativeName>
        <fullName evidence="12">23S rRNA m2A2503 methyltransferase</fullName>
    </alternativeName>
    <alternativeName>
        <fullName evidence="12">Ribosomal RNA large subunit methyltransferase N</fullName>
    </alternativeName>
    <alternativeName>
        <fullName evidence="12">tRNA (adenine(37)-C(2))-methyltransferase</fullName>
    </alternativeName>
    <alternativeName>
        <fullName evidence="12">tRNA m2A37 methyltransferase</fullName>
    </alternativeName>
</protein>
<evidence type="ECO:0000256" key="6">
    <source>
        <dbReference type="ARBA" id="ARBA00022679"/>
    </source>
</evidence>